<gene>
    <name evidence="1" type="ORF">LEP1GSC195_2412</name>
</gene>
<evidence type="ECO:0000313" key="1">
    <source>
        <dbReference type="EMBL" id="EOQ96404.1"/>
    </source>
</evidence>
<reference evidence="1" key="1">
    <citation type="submission" date="2013-04" db="EMBL/GenBank/DDBJ databases">
        <authorList>
            <person name="Harkins D.M."/>
            <person name="Durkin A.S."/>
            <person name="Brinkac L.M."/>
            <person name="Haft D.H."/>
            <person name="Selengut J.D."/>
            <person name="Sanka R."/>
            <person name="DePew J."/>
            <person name="Purushe J."/>
            <person name="Galloway R.L."/>
            <person name="Vinetz J.M."/>
            <person name="Sutton G.G."/>
            <person name="Nierman W.C."/>
            <person name="Fouts D.E."/>
        </authorList>
    </citation>
    <scope>NUCLEOTIDE SEQUENCE [LARGE SCALE GENOMIC DNA]</scope>
    <source>
        <strain evidence="1">CDC</strain>
    </source>
</reference>
<dbReference type="Proteomes" id="UP000013984">
    <property type="component" value="Unassembled WGS sequence"/>
</dbReference>
<sequence>MRGRIFSSSIFGNMDGIYISSRKERNSIINYSQIRFSIL</sequence>
<accession>R9A340</accession>
<dbReference type="EMBL" id="AOGZ02000014">
    <property type="protein sequence ID" value="EOQ96404.1"/>
    <property type="molecule type" value="Genomic_DNA"/>
</dbReference>
<proteinExistence type="predicted"/>
<comment type="caution">
    <text evidence="1">The sequence shown here is derived from an EMBL/GenBank/DDBJ whole genome shotgun (WGS) entry which is preliminary data.</text>
</comment>
<name>R9A340_9LEPT</name>
<protein>
    <submittedName>
        <fullName evidence="1">Uncharacterized protein</fullName>
    </submittedName>
</protein>
<keyword evidence="2" id="KW-1185">Reference proteome</keyword>
<evidence type="ECO:0000313" key="2">
    <source>
        <dbReference type="Proteomes" id="UP000013984"/>
    </source>
</evidence>
<organism evidence="1 2">
    <name type="scientific">Leptospira wolbachii serovar Codice str. CDC</name>
    <dbReference type="NCBI Taxonomy" id="1218599"/>
    <lineage>
        <taxon>Bacteria</taxon>
        <taxon>Pseudomonadati</taxon>
        <taxon>Spirochaetota</taxon>
        <taxon>Spirochaetia</taxon>
        <taxon>Leptospirales</taxon>
        <taxon>Leptospiraceae</taxon>
        <taxon>Leptospira</taxon>
    </lineage>
</organism>
<dbReference type="AlphaFoldDB" id="R9A340"/>